<protein>
    <recommendedName>
        <fullName evidence="4">C1q domain-containing protein</fullName>
    </recommendedName>
</protein>
<organism evidence="2 3">
    <name type="scientific">Pseudomonas oryzihabitans</name>
    <dbReference type="NCBI Taxonomy" id="47885"/>
    <lineage>
        <taxon>Bacteria</taxon>
        <taxon>Pseudomonadati</taxon>
        <taxon>Pseudomonadota</taxon>
        <taxon>Gammaproteobacteria</taxon>
        <taxon>Pseudomonadales</taxon>
        <taxon>Pseudomonadaceae</taxon>
        <taxon>Pseudomonas</taxon>
    </lineage>
</organism>
<proteinExistence type="predicted"/>
<evidence type="ECO:0008006" key="4">
    <source>
        <dbReference type="Google" id="ProtNLM"/>
    </source>
</evidence>
<sequence>MTREVIDTTTDHGSYRGDPGPTAFGKINSNFEELYTGMDKALASPVACQLGMSANYSIASGVVQAIPWNTEFFDTASMHSTSSNTEQVQIAKAGFYLVACNIQCAANANGSRAIRLLKNGALLAGTLSFFPAINGRATTCNTFSIEQLAAGDIISAAAFQDSGSTIVLEAANCKFSIYKLSV</sequence>
<dbReference type="RefSeq" id="WP_059314712.1">
    <property type="nucleotide sequence ID" value="NZ_CP013987.1"/>
</dbReference>
<evidence type="ECO:0000313" key="2">
    <source>
        <dbReference type="EMBL" id="ALZ84521.1"/>
    </source>
</evidence>
<dbReference type="Proteomes" id="UP000064137">
    <property type="component" value="Chromosome"/>
</dbReference>
<accession>A0A0U4XT65</accession>
<dbReference type="Gene3D" id="2.60.120.40">
    <property type="match status" value="1"/>
</dbReference>
<dbReference type="OrthoDB" id="564699at2"/>
<gene>
    <name evidence="2" type="ORF">APT59_10020</name>
</gene>
<dbReference type="KEGG" id="por:APT59_10020"/>
<name>A0A0U4XT65_9PSED</name>
<dbReference type="EMBL" id="CP013987">
    <property type="protein sequence ID" value="ALZ84521.1"/>
    <property type="molecule type" value="Genomic_DNA"/>
</dbReference>
<feature type="region of interest" description="Disordered" evidence="1">
    <location>
        <begin position="1"/>
        <end position="21"/>
    </location>
</feature>
<dbReference type="InterPro" id="IPR008983">
    <property type="entry name" value="Tumour_necrosis_fac-like_dom"/>
</dbReference>
<reference evidence="2 3" key="1">
    <citation type="submission" date="2016-01" db="EMBL/GenBank/DDBJ databases">
        <title>Annotation of Pseudomonas oryzihabitans USDA-ARS-USMARC-56511.</title>
        <authorList>
            <person name="Harhay G.P."/>
            <person name="Harhay D.M."/>
            <person name="Smith T.P.L."/>
            <person name="Bono J.L."/>
            <person name="Heaton M.P."/>
            <person name="Clawson M.L."/>
            <person name="Chitko-Mckown C.G."/>
            <person name="Capik S.F."/>
            <person name="DeDonder K.D."/>
            <person name="Apley M.D."/>
            <person name="Lubbers B.V."/>
            <person name="White B.J."/>
            <person name="Larson R.L."/>
        </authorList>
    </citation>
    <scope>NUCLEOTIDE SEQUENCE [LARGE SCALE GENOMIC DNA]</scope>
    <source>
        <strain evidence="2 3">USDA-ARS-USMARC-56511</strain>
    </source>
</reference>
<evidence type="ECO:0000313" key="3">
    <source>
        <dbReference type="Proteomes" id="UP000064137"/>
    </source>
</evidence>
<dbReference type="AlphaFoldDB" id="A0A0U4XT65"/>
<feature type="compositionally biased region" description="Basic and acidic residues" evidence="1">
    <location>
        <begin position="1"/>
        <end position="15"/>
    </location>
</feature>
<evidence type="ECO:0000256" key="1">
    <source>
        <dbReference type="SAM" id="MobiDB-lite"/>
    </source>
</evidence>